<gene>
    <name evidence="1" type="ORF">CAUJ_LOCUS10809</name>
</gene>
<keyword evidence="2" id="KW-1185">Reference proteome</keyword>
<dbReference type="OrthoDB" id="5854880at2759"/>
<evidence type="ECO:0000313" key="2">
    <source>
        <dbReference type="Proteomes" id="UP000835052"/>
    </source>
</evidence>
<comment type="caution">
    <text evidence="1">The sequence shown here is derived from an EMBL/GenBank/DDBJ whole genome shotgun (WGS) entry which is preliminary data.</text>
</comment>
<dbReference type="AlphaFoldDB" id="A0A8S1HP23"/>
<organism evidence="1 2">
    <name type="scientific">Caenorhabditis auriculariae</name>
    <dbReference type="NCBI Taxonomy" id="2777116"/>
    <lineage>
        <taxon>Eukaryota</taxon>
        <taxon>Metazoa</taxon>
        <taxon>Ecdysozoa</taxon>
        <taxon>Nematoda</taxon>
        <taxon>Chromadorea</taxon>
        <taxon>Rhabditida</taxon>
        <taxon>Rhabditina</taxon>
        <taxon>Rhabditomorpha</taxon>
        <taxon>Rhabditoidea</taxon>
        <taxon>Rhabditidae</taxon>
        <taxon>Peloderinae</taxon>
        <taxon>Caenorhabditis</taxon>
    </lineage>
</organism>
<evidence type="ECO:0000313" key="1">
    <source>
        <dbReference type="EMBL" id="CAD6194890.1"/>
    </source>
</evidence>
<dbReference type="Proteomes" id="UP000835052">
    <property type="component" value="Unassembled WGS sequence"/>
</dbReference>
<reference evidence="1" key="1">
    <citation type="submission" date="2020-10" db="EMBL/GenBank/DDBJ databases">
        <authorList>
            <person name="Kikuchi T."/>
        </authorList>
    </citation>
    <scope>NUCLEOTIDE SEQUENCE</scope>
    <source>
        <strain evidence="1">NKZ352</strain>
    </source>
</reference>
<proteinExistence type="predicted"/>
<sequence>YHLSAVMGINDHLWRQRHKWRLTNGRSSLAPGKATRITRPQKKLNTFNKTAPVLRPSVTRLRYRGLPLPTRGDQISEQQDTIETDYGRATVTVYVSNPQLPPRLASDAAKEQLLAANRNALIDIVALQETKSQDTSCKTWPNGELLILGHKVPGKNVGGVGFLVNRSVQHLVDSHEIVNARLGILRLNLGKTRKTHHHQRLLADLTRSRI</sequence>
<feature type="non-terminal residue" evidence="1">
    <location>
        <position position="1"/>
    </location>
</feature>
<accession>A0A8S1HP23</accession>
<name>A0A8S1HP23_9PELO</name>
<protein>
    <recommendedName>
        <fullName evidence="3">Endonuclease/exonuclease/phosphatase domain-containing protein</fullName>
    </recommendedName>
</protein>
<evidence type="ECO:0008006" key="3">
    <source>
        <dbReference type="Google" id="ProtNLM"/>
    </source>
</evidence>
<dbReference type="EMBL" id="CAJGYM010000049">
    <property type="protein sequence ID" value="CAD6194890.1"/>
    <property type="molecule type" value="Genomic_DNA"/>
</dbReference>